<dbReference type="PROSITE" id="PS00463">
    <property type="entry name" value="ZN2_CY6_FUNGAL_1"/>
    <property type="match status" value="1"/>
</dbReference>
<feature type="compositionally biased region" description="Polar residues" evidence="2">
    <location>
        <begin position="806"/>
        <end position="836"/>
    </location>
</feature>
<evidence type="ECO:0000256" key="2">
    <source>
        <dbReference type="SAM" id="MobiDB-lite"/>
    </source>
</evidence>
<comment type="caution">
    <text evidence="4">The sequence shown here is derived from an EMBL/GenBank/DDBJ whole genome shotgun (WGS) entry which is preliminary data.</text>
</comment>
<organism evidence="4 5">
    <name type="scientific">Gnomoniopsis smithogilvyi</name>
    <dbReference type="NCBI Taxonomy" id="1191159"/>
    <lineage>
        <taxon>Eukaryota</taxon>
        <taxon>Fungi</taxon>
        <taxon>Dikarya</taxon>
        <taxon>Ascomycota</taxon>
        <taxon>Pezizomycotina</taxon>
        <taxon>Sordariomycetes</taxon>
        <taxon>Sordariomycetidae</taxon>
        <taxon>Diaporthales</taxon>
        <taxon>Gnomoniaceae</taxon>
        <taxon>Gnomoniopsis</taxon>
    </lineage>
</organism>
<feature type="region of interest" description="Disordered" evidence="2">
    <location>
        <begin position="925"/>
        <end position="1030"/>
    </location>
</feature>
<feature type="compositionally biased region" description="Low complexity" evidence="2">
    <location>
        <begin position="70"/>
        <end position="85"/>
    </location>
</feature>
<dbReference type="GO" id="GO:0000981">
    <property type="term" value="F:DNA-binding transcription factor activity, RNA polymerase II-specific"/>
    <property type="evidence" value="ECO:0007669"/>
    <property type="project" value="InterPro"/>
</dbReference>
<feature type="region of interest" description="Disordered" evidence="2">
    <location>
        <begin position="581"/>
        <end position="856"/>
    </location>
</feature>
<feature type="compositionally biased region" description="Polar residues" evidence="2">
    <location>
        <begin position="784"/>
        <end position="797"/>
    </location>
</feature>
<dbReference type="AlphaFoldDB" id="A0A9W8YLP6"/>
<reference evidence="4" key="1">
    <citation type="submission" date="2022-10" db="EMBL/GenBank/DDBJ databases">
        <title>Tapping the CABI collections for fungal endophytes: first genome assemblies for Collariella, Neodidymelliopsis, Ascochyta clinopodiicola, Didymella pomorum, Didymosphaeria variabile, Neocosmospora piperis and Neocucurbitaria cava.</title>
        <authorList>
            <person name="Hill R."/>
        </authorList>
    </citation>
    <scope>NUCLEOTIDE SEQUENCE</scope>
    <source>
        <strain evidence="4">IMI 355082</strain>
    </source>
</reference>
<feature type="region of interest" description="Disordered" evidence="2">
    <location>
        <begin position="58"/>
        <end position="88"/>
    </location>
</feature>
<feature type="compositionally biased region" description="Pro residues" evidence="2">
    <location>
        <begin position="495"/>
        <end position="505"/>
    </location>
</feature>
<feature type="compositionally biased region" description="Polar residues" evidence="2">
    <location>
        <begin position="969"/>
        <end position="979"/>
    </location>
</feature>
<dbReference type="OrthoDB" id="3251668at2759"/>
<dbReference type="PRINTS" id="PR00755">
    <property type="entry name" value="AFLATOXINBRP"/>
</dbReference>
<name>A0A9W8YLP6_9PEZI</name>
<feature type="compositionally biased region" description="Polar residues" evidence="2">
    <location>
        <begin position="876"/>
        <end position="889"/>
    </location>
</feature>
<dbReference type="InterPro" id="IPR001138">
    <property type="entry name" value="Zn2Cys6_DnaBD"/>
</dbReference>
<evidence type="ECO:0000313" key="5">
    <source>
        <dbReference type="Proteomes" id="UP001140453"/>
    </source>
</evidence>
<feature type="compositionally biased region" description="Polar residues" evidence="2">
    <location>
        <begin position="643"/>
        <end position="662"/>
    </location>
</feature>
<dbReference type="EMBL" id="JAPEVB010000005">
    <property type="protein sequence ID" value="KAJ4387179.1"/>
    <property type="molecule type" value="Genomic_DNA"/>
</dbReference>
<dbReference type="GO" id="GO:0008270">
    <property type="term" value="F:zinc ion binding"/>
    <property type="evidence" value="ECO:0007669"/>
    <property type="project" value="InterPro"/>
</dbReference>
<evidence type="ECO:0000256" key="1">
    <source>
        <dbReference type="ARBA" id="ARBA00023242"/>
    </source>
</evidence>
<dbReference type="SMART" id="SM00066">
    <property type="entry name" value="GAL4"/>
    <property type="match status" value="1"/>
</dbReference>
<dbReference type="InterPro" id="IPR036864">
    <property type="entry name" value="Zn2-C6_fun-type_DNA-bd_sf"/>
</dbReference>
<feature type="compositionally biased region" description="Polar residues" evidence="2">
    <location>
        <begin position="752"/>
        <end position="773"/>
    </location>
</feature>
<keyword evidence="5" id="KW-1185">Reference proteome</keyword>
<feature type="compositionally biased region" description="Basic and acidic residues" evidence="2">
    <location>
        <begin position="58"/>
        <end position="69"/>
    </location>
</feature>
<protein>
    <recommendedName>
        <fullName evidence="3">Zn(2)-C6 fungal-type domain-containing protein</fullName>
    </recommendedName>
</protein>
<dbReference type="Gene3D" id="4.10.240.10">
    <property type="entry name" value="Zn(2)-C6 fungal-type DNA-binding domain"/>
    <property type="match status" value="1"/>
</dbReference>
<dbReference type="SUPFAM" id="SSF57701">
    <property type="entry name" value="Zn2/Cys6 DNA-binding domain"/>
    <property type="match status" value="1"/>
</dbReference>
<accession>A0A9W8YLP6</accession>
<feature type="compositionally biased region" description="Polar residues" evidence="2">
    <location>
        <begin position="581"/>
        <end position="603"/>
    </location>
</feature>
<feature type="compositionally biased region" description="Low complexity" evidence="2">
    <location>
        <begin position="704"/>
        <end position="722"/>
    </location>
</feature>
<feature type="compositionally biased region" description="Low complexity" evidence="2">
    <location>
        <begin position="477"/>
        <end position="494"/>
    </location>
</feature>
<evidence type="ECO:0000313" key="4">
    <source>
        <dbReference type="EMBL" id="KAJ4387179.1"/>
    </source>
</evidence>
<feature type="region of interest" description="Disordered" evidence="2">
    <location>
        <begin position="869"/>
        <end position="889"/>
    </location>
</feature>
<feature type="compositionally biased region" description="Polar residues" evidence="2">
    <location>
        <begin position="928"/>
        <end position="940"/>
    </location>
</feature>
<dbReference type="PROSITE" id="PS50048">
    <property type="entry name" value="ZN2_CY6_FUNGAL_2"/>
    <property type="match status" value="1"/>
</dbReference>
<proteinExistence type="predicted"/>
<feature type="compositionally biased region" description="Low complexity" evidence="2">
    <location>
        <begin position="980"/>
        <end position="993"/>
    </location>
</feature>
<dbReference type="Proteomes" id="UP001140453">
    <property type="component" value="Unassembled WGS sequence"/>
</dbReference>
<feature type="compositionally biased region" description="Basic and acidic residues" evidence="2">
    <location>
        <begin position="316"/>
        <end position="328"/>
    </location>
</feature>
<gene>
    <name evidence="4" type="ORF">N0V93_007768</name>
</gene>
<feature type="domain" description="Zn(2)-C6 fungal-type" evidence="3">
    <location>
        <begin position="418"/>
        <end position="448"/>
    </location>
</feature>
<feature type="region of interest" description="Disordered" evidence="2">
    <location>
        <begin position="373"/>
        <end position="433"/>
    </location>
</feature>
<feature type="compositionally biased region" description="Low complexity" evidence="2">
    <location>
        <begin position="941"/>
        <end position="967"/>
    </location>
</feature>
<feature type="region of interest" description="Disordered" evidence="2">
    <location>
        <begin position="225"/>
        <end position="337"/>
    </location>
</feature>
<feature type="compositionally biased region" description="Low complexity" evidence="2">
    <location>
        <begin position="525"/>
        <end position="536"/>
    </location>
</feature>
<feature type="compositionally biased region" description="Polar residues" evidence="2">
    <location>
        <begin position="724"/>
        <end position="743"/>
    </location>
</feature>
<feature type="region of interest" description="Disordered" evidence="2">
    <location>
        <begin position="450"/>
        <end position="568"/>
    </location>
</feature>
<keyword evidence="1" id="KW-0539">Nucleus</keyword>
<sequence length="1049" mass="112693">MDDFLLDAPKSTYRCHSIEDLQLQLATLRESKVTHTKAHHISATFEFGYTLVFNVPEPEKDVADPDPSHDAASASATPEAAPSGAVERAKREIRAQDILMNQPNDDPVLQRAVAKLLITSLGHVDGSSWSVREMSRSSTGWTFHYICKNSTQAWMRQNAKNAKVLVGESSGKDGQDPVNLARPAFDCRGSVTIAFVRNSRMITVKLEHTPMHKTVAELAEIFKPLPPPTRAVGAARKDRESKKRKVSAGNGEENGEKGAKKKRKKKTVNPDDPTAEGQAPMSKQLPPSQSEKQGDTAQVAANFEDDTILNLSPTEAARRRDEATRKLSENGVDPATLSQEQFDIFANQSPELQNESLAMLIKYGAERLRIVHPNKDNASSSPAQANVGLADSSEKKKKSRRKEFNEDGTPRAKKTRGSCQACKAKKTKCSKTKPECNKCVEAGIECYYPPQQKRKSNKQENEIQEDAPEGQTIASQAAITEPVAAAADAIEPVAIPEPEPVALPRPEPEAAPEEEASDLGSPGFNSSNPAPSSIIPQQADTSTFQEPSHDLYQPTTGGLSYPEAESDGMAAGMDYSAYSNQLGQQQATQSGMAYPQQSQQMPTVSYPDQLGAPVPEPVQATQTTAHSTRPKPSRPGARHSLPPGTSQSQAGYSNSATPSNGSAWQAANAPASATRAYSTSSSSPRQSGARGQTAAPLPPRVYDASQQEALAAATTLSQAALQRTKPSPTTRTVSPFQNATKAATQGARAKSRQGQKAQSRTKASAFQQASSTLPAPIDTAAIYGQSSASTEPSNLPNYDQYPRHNMATTQSDQTSPRGGYDSYSQQTNSNNLSASYSGYDAHNARSQSSSTTPLAAPVTQGISASYTRTAAPGAGSWSNSTAHRNTSSYSANNTAVTAKSTYNAPASSTQQQQPANMQAYNIRPPSTAHASRTSTPSYNAQQQRTQLLRQPQPQQPQQQQQQQQHPPYNTYSAQSHTSSGQPPGQQPQQDWYGFGSGNGTTSGYGSNSRADDYAQSSQHRPAAMNISGNTYQSMGDQDLFEIFRGHAAH</sequence>
<feature type="compositionally biased region" description="Polar residues" evidence="2">
    <location>
        <begin position="844"/>
        <end position="853"/>
    </location>
</feature>
<evidence type="ECO:0000259" key="3">
    <source>
        <dbReference type="PROSITE" id="PS50048"/>
    </source>
</evidence>
<dbReference type="Pfam" id="PF00172">
    <property type="entry name" value="Zn_clus"/>
    <property type="match status" value="1"/>
</dbReference>
<feature type="compositionally biased region" description="Low complexity" evidence="2">
    <location>
        <begin position="663"/>
        <end position="692"/>
    </location>
</feature>